<dbReference type="Pfam" id="PF03732">
    <property type="entry name" value="Retrotrans_gag"/>
    <property type="match status" value="1"/>
</dbReference>
<accession>A0A699JD07</accession>
<dbReference type="PROSITE" id="PS50158">
    <property type="entry name" value="ZF_CCHC"/>
    <property type="match status" value="2"/>
</dbReference>
<dbReference type="Gene3D" id="4.10.60.10">
    <property type="entry name" value="Zinc finger, CCHC-type"/>
    <property type="match status" value="1"/>
</dbReference>
<proteinExistence type="predicted"/>
<dbReference type="GO" id="GO:0003676">
    <property type="term" value="F:nucleic acid binding"/>
    <property type="evidence" value="ECO:0007669"/>
    <property type="project" value="InterPro"/>
</dbReference>
<dbReference type="Pfam" id="PF00098">
    <property type="entry name" value="zf-CCHC"/>
    <property type="match status" value="2"/>
</dbReference>
<protein>
    <recommendedName>
        <fullName evidence="2">CCHC-type domain-containing protein</fullName>
    </recommendedName>
</protein>
<dbReference type="AlphaFoldDB" id="A0A699JD07"/>
<sequence length="332" mass="37527">MTPKKRTTRASPATTTTTTPVTNALLKALIDQGVVDALAVRDANRSINSDDSHNSGTGVRRQAPLARECTYSDFIKCKPLYFKGTEGVIELTQWFERMKTMFRISNRTECWSRCCICNDLDKLEKKMIDKYCPKGKIKKLEVEMWNLKVKGTDVVSYNQRFQELALMCVRMFPEESDKIEKYVGGLPDMIHESVMASKPKTMQDAIEFTTKLMDKRSALLLNVKLRTRGNMIITTKLNNNLPRSKCTVKCANCKKVGHLTRDCRSHATTNNQRNLTCYECGNQGHYRNDCQELKNQNHENQAGGTGARGMVHALGGGEINQDLNDIEDDINA</sequence>
<name>A0A699JD07_TANCI</name>
<gene>
    <name evidence="3" type="ORF">Tci_598242</name>
</gene>
<comment type="caution">
    <text evidence="3">The sequence shown here is derived from an EMBL/GenBank/DDBJ whole genome shotgun (WGS) entry which is preliminary data.</text>
</comment>
<evidence type="ECO:0000259" key="2">
    <source>
        <dbReference type="PROSITE" id="PS50158"/>
    </source>
</evidence>
<reference evidence="3" key="1">
    <citation type="journal article" date="2019" name="Sci. Rep.">
        <title>Draft genome of Tanacetum cinerariifolium, the natural source of mosquito coil.</title>
        <authorList>
            <person name="Yamashiro T."/>
            <person name="Shiraishi A."/>
            <person name="Satake H."/>
            <person name="Nakayama K."/>
        </authorList>
    </citation>
    <scope>NUCLEOTIDE SEQUENCE</scope>
</reference>
<dbReference type="InterPro" id="IPR005162">
    <property type="entry name" value="Retrotrans_gag_dom"/>
</dbReference>
<evidence type="ECO:0000313" key="3">
    <source>
        <dbReference type="EMBL" id="GFA26270.1"/>
    </source>
</evidence>
<dbReference type="GO" id="GO:0008270">
    <property type="term" value="F:zinc ion binding"/>
    <property type="evidence" value="ECO:0007669"/>
    <property type="project" value="UniProtKB-KW"/>
</dbReference>
<dbReference type="SMART" id="SM00343">
    <property type="entry name" value="ZnF_C2HC"/>
    <property type="match status" value="2"/>
</dbReference>
<dbReference type="EMBL" id="BKCJ010394617">
    <property type="protein sequence ID" value="GFA26270.1"/>
    <property type="molecule type" value="Genomic_DNA"/>
</dbReference>
<dbReference type="SUPFAM" id="SSF57756">
    <property type="entry name" value="Retrovirus zinc finger-like domains"/>
    <property type="match status" value="1"/>
</dbReference>
<feature type="domain" description="CCHC-type" evidence="2">
    <location>
        <begin position="249"/>
        <end position="265"/>
    </location>
</feature>
<keyword evidence="1" id="KW-0862">Zinc</keyword>
<feature type="domain" description="CCHC-type" evidence="2">
    <location>
        <begin position="277"/>
        <end position="292"/>
    </location>
</feature>
<dbReference type="InterPro" id="IPR036875">
    <property type="entry name" value="Znf_CCHC_sf"/>
</dbReference>
<keyword evidence="1" id="KW-0863">Zinc-finger</keyword>
<organism evidence="3">
    <name type="scientific">Tanacetum cinerariifolium</name>
    <name type="common">Dalmatian daisy</name>
    <name type="synonym">Chrysanthemum cinerariifolium</name>
    <dbReference type="NCBI Taxonomy" id="118510"/>
    <lineage>
        <taxon>Eukaryota</taxon>
        <taxon>Viridiplantae</taxon>
        <taxon>Streptophyta</taxon>
        <taxon>Embryophyta</taxon>
        <taxon>Tracheophyta</taxon>
        <taxon>Spermatophyta</taxon>
        <taxon>Magnoliopsida</taxon>
        <taxon>eudicotyledons</taxon>
        <taxon>Gunneridae</taxon>
        <taxon>Pentapetalae</taxon>
        <taxon>asterids</taxon>
        <taxon>campanulids</taxon>
        <taxon>Asterales</taxon>
        <taxon>Asteraceae</taxon>
        <taxon>Asteroideae</taxon>
        <taxon>Anthemideae</taxon>
        <taxon>Anthemidinae</taxon>
        <taxon>Tanacetum</taxon>
    </lineage>
</organism>
<dbReference type="InterPro" id="IPR001878">
    <property type="entry name" value="Znf_CCHC"/>
</dbReference>
<keyword evidence="1" id="KW-0479">Metal-binding</keyword>
<evidence type="ECO:0000256" key="1">
    <source>
        <dbReference type="PROSITE-ProRule" id="PRU00047"/>
    </source>
</evidence>